<proteinExistence type="predicted"/>
<dbReference type="AlphaFoldDB" id="A0A0F9TGV4"/>
<dbReference type="InterPro" id="IPR029044">
    <property type="entry name" value="Nucleotide-diphossugar_trans"/>
</dbReference>
<name>A0A0F9TGV4_9ZZZZ</name>
<evidence type="ECO:0000259" key="1">
    <source>
        <dbReference type="Pfam" id="PF00535"/>
    </source>
</evidence>
<sequence>MVSLVIPTYNEAGSIGSLLKRVLELPLDDIVVVDDASPDMTATYARHFEPSVKVVVRHHIRGLASAVRAGVQETTSEFVMVMDGDGQHLPEDARGLLELHSSNVGNHDVIIGSRFATGSRLSGLALWRKLASRLLNGVCNITTRTWCSDPLTGFCIVRRELLLATQTPGFKFLFEILLNCEVKVLEYPITFAPRSSGNSKASVGEIAKLLRTPHWESASVGG</sequence>
<protein>
    <recommendedName>
        <fullName evidence="1">Glycosyltransferase 2-like domain-containing protein</fullName>
    </recommendedName>
</protein>
<dbReference type="SUPFAM" id="SSF53448">
    <property type="entry name" value="Nucleotide-diphospho-sugar transferases"/>
    <property type="match status" value="1"/>
</dbReference>
<reference evidence="2" key="1">
    <citation type="journal article" date="2015" name="Nature">
        <title>Complex archaea that bridge the gap between prokaryotes and eukaryotes.</title>
        <authorList>
            <person name="Spang A."/>
            <person name="Saw J.H."/>
            <person name="Jorgensen S.L."/>
            <person name="Zaremba-Niedzwiedzka K."/>
            <person name="Martijn J."/>
            <person name="Lind A.E."/>
            <person name="van Eijk R."/>
            <person name="Schleper C."/>
            <person name="Guy L."/>
            <person name="Ettema T.J."/>
        </authorList>
    </citation>
    <scope>NUCLEOTIDE SEQUENCE</scope>
</reference>
<dbReference type="EMBL" id="LAZR01001689">
    <property type="protein sequence ID" value="KKN40683.1"/>
    <property type="molecule type" value="Genomic_DNA"/>
</dbReference>
<dbReference type="InterPro" id="IPR050256">
    <property type="entry name" value="Glycosyltransferase_2"/>
</dbReference>
<evidence type="ECO:0000313" key="2">
    <source>
        <dbReference type="EMBL" id="KKN40683.1"/>
    </source>
</evidence>
<gene>
    <name evidence="2" type="ORF">LCGC14_0730670</name>
</gene>
<organism evidence="2">
    <name type="scientific">marine sediment metagenome</name>
    <dbReference type="NCBI Taxonomy" id="412755"/>
    <lineage>
        <taxon>unclassified sequences</taxon>
        <taxon>metagenomes</taxon>
        <taxon>ecological metagenomes</taxon>
    </lineage>
</organism>
<accession>A0A0F9TGV4</accession>
<dbReference type="PANTHER" id="PTHR48090:SF7">
    <property type="entry name" value="RFBJ PROTEIN"/>
    <property type="match status" value="1"/>
</dbReference>
<dbReference type="Pfam" id="PF00535">
    <property type="entry name" value="Glycos_transf_2"/>
    <property type="match status" value="1"/>
</dbReference>
<comment type="caution">
    <text evidence="2">The sequence shown here is derived from an EMBL/GenBank/DDBJ whole genome shotgun (WGS) entry which is preliminary data.</text>
</comment>
<dbReference type="InterPro" id="IPR001173">
    <property type="entry name" value="Glyco_trans_2-like"/>
</dbReference>
<feature type="domain" description="Glycosyltransferase 2-like" evidence="1">
    <location>
        <begin position="3"/>
        <end position="162"/>
    </location>
</feature>
<dbReference type="PANTHER" id="PTHR48090">
    <property type="entry name" value="UNDECAPRENYL-PHOSPHATE 4-DEOXY-4-FORMAMIDO-L-ARABINOSE TRANSFERASE-RELATED"/>
    <property type="match status" value="1"/>
</dbReference>
<dbReference type="Gene3D" id="3.90.550.10">
    <property type="entry name" value="Spore Coat Polysaccharide Biosynthesis Protein SpsA, Chain A"/>
    <property type="match status" value="1"/>
</dbReference>